<dbReference type="InterPro" id="IPR000719">
    <property type="entry name" value="Prot_kinase_dom"/>
</dbReference>
<dbReference type="EMBL" id="JBFTWV010000151">
    <property type="protein sequence ID" value="KAL2785225.1"/>
    <property type="molecule type" value="Genomic_DNA"/>
</dbReference>
<dbReference type="EC" id="5.2.1.8" evidence="8"/>
<feature type="region of interest" description="Disordered" evidence="9">
    <location>
        <begin position="985"/>
        <end position="1008"/>
    </location>
</feature>
<keyword evidence="5" id="KW-0067">ATP-binding</keyword>
<dbReference type="CDD" id="cd21742">
    <property type="entry name" value="MobB_NDR_LATS-like"/>
    <property type="match status" value="1"/>
</dbReference>
<feature type="region of interest" description="Disordered" evidence="9">
    <location>
        <begin position="1205"/>
        <end position="1273"/>
    </location>
</feature>
<feature type="region of interest" description="Disordered" evidence="9">
    <location>
        <begin position="608"/>
        <end position="643"/>
    </location>
</feature>
<dbReference type="SUPFAM" id="SSF54534">
    <property type="entry name" value="FKBP-like"/>
    <property type="match status" value="1"/>
</dbReference>
<dbReference type="InterPro" id="IPR050236">
    <property type="entry name" value="Ser_Thr_kinase_AGC"/>
</dbReference>
<comment type="catalytic activity">
    <reaction evidence="6">
        <text>L-threonyl-[protein] + ATP = O-phospho-L-threonyl-[protein] + ADP + H(+)</text>
        <dbReference type="Rhea" id="RHEA:46608"/>
        <dbReference type="Rhea" id="RHEA-COMP:11060"/>
        <dbReference type="Rhea" id="RHEA-COMP:11605"/>
        <dbReference type="ChEBI" id="CHEBI:15378"/>
        <dbReference type="ChEBI" id="CHEBI:30013"/>
        <dbReference type="ChEBI" id="CHEBI:30616"/>
        <dbReference type="ChEBI" id="CHEBI:61977"/>
        <dbReference type="ChEBI" id="CHEBI:456216"/>
        <dbReference type="EC" id="2.7.11.1"/>
    </reaction>
</comment>
<evidence type="ECO:0000256" key="8">
    <source>
        <dbReference type="PROSITE-ProRule" id="PRU00277"/>
    </source>
</evidence>
<accession>A0ABR4FPQ5</accession>
<comment type="caution">
    <text evidence="13">The sequence shown here is derived from an EMBL/GenBank/DDBJ whole genome shotgun (WGS) entry which is preliminary data.</text>
</comment>
<evidence type="ECO:0000313" key="14">
    <source>
        <dbReference type="Proteomes" id="UP001610563"/>
    </source>
</evidence>
<evidence type="ECO:0000256" key="7">
    <source>
        <dbReference type="ARBA" id="ARBA00048679"/>
    </source>
</evidence>
<feature type="region of interest" description="Disordered" evidence="9">
    <location>
        <begin position="144"/>
        <end position="163"/>
    </location>
</feature>
<gene>
    <name evidence="13" type="ORF">BJX66DRAFT_329437</name>
</gene>
<feature type="compositionally biased region" description="Low complexity" evidence="9">
    <location>
        <begin position="611"/>
        <end position="640"/>
    </location>
</feature>
<evidence type="ECO:0000256" key="6">
    <source>
        <dbReference type="ARBA" id="ARBA00047899"/>
    </source>
</evidence>
<dbReference type="PANTHER" id="PTHR24356:SF400">
    <property type="entry name" value="SERINE_THREONINE-PROTEIN KINASE CBK1"/>
    <property type="match status" value="1"/>
</dbReference>
<feature type="compositionally biased region" description="Acidic residues" evidence="9">
    <location>
        <begin position="39"/>
        <end position="48"/>
    </location>
</feature>
<organism evidence="13 14">
    <name type="scientific">Aspergillus keveii</name>
    <dbReference type="NCBI Taxonomy" id="714993"/>
    <lineage>
        <taxon>Eukaryota</taxon>
        <taxon>Fungi</taxon>
        <taxon>Dikarya</taxon>
        <taxon>Ascomycota</taxon>
        <taxon>Pezizomycotina</taxon>
        <taxon>Eurotiomycetes</taxon>
        <taxon>Eurotiomycetidae</taxon>
        <taxon>Eurotiales</taxon>
        <taxon>Aspergillaceae</taxon>
        <taxon>Aspergillus</taxon>
        <taxon>Aspergillus subgen. Nidulantes</taxon>
    </lineage>
</organism>
<dbReference type="PANTHER" id="PTHR24356">
    <property type="entry name" value="SERINE/THREONINE-PROTEIN KINASE"/>
    <property type="match status" value="1"/>
</dbReference>
<dbReference type="Gene3D" id="2.60.120.340">
    <property type="entry name" value="Nucleoplasmin core domain"/>
    <property type="match status" value="1"/>
</dbReference>
<feature type="domain" description="PPIase FKBP-type" evidence="11">
    <location>
        <begin position="388"/>
        <end position="474"/>
    </location>
</feature>
<dbReference type="InterPro" id="IPR011009">
    <property type="entry name" value="Kinase-like_dom_sf"/>
</dbReference>
<dbReference type="PROSITE" id="PS50011">
    <property type="entry name" value="PROTEIN_KINASE_DOM"/>
    <property type="match status" value="1"/>
</dbReference>
<feature type="compositionally biased region" description="Basic and acidic residues" evidence="9">
    <location>
        <begin position="276"/>
        <end position="292"/>
    </location>
</feature>
<evidence type="ECO:0000256" key="4">
    <source>
        <dbReference type="ARBA" id="ARBA00022777"/>
    </source>
</evidence>
<dbReference type="InterPro" id="IPR041232">
    <property type="entry name" value="NPL"/>
</dbReference>
<dbReference type="Pfam" id="PF00254">
    <property type="entry name" value="FKBP_C"/>
    <property type="match status" value="1"/>
</dbReference>
<dbReference type="PROSITE" id="PS50059">
    <property type="entry name" value="FKBP_PPIASE"/>
    <property type="match status" value="1"/>
</dbReference>
<keyword evidence="2" id="KW-0808">Transferase</keyword>
<dbReference type="InterPro" id="IPR059233">
    <property type="entry name" value="MobB_NdrA/B/Cbk1"/>
</dbReference>
<evidence type="ECO:0000256" key="5">
    <source>
        <dbReference type="ARBA" id="ARBA00022840"/>
    </source>
</evidence>
<comment type="catalytic activity">
    <reaction evidence="7">
        <text>L-seryl-[protein] + ATP = O-phospho-L-seryl-[protein] + ADP + H(+)</text>
        <dbReference type="Rhea" id="RHEA:17989"/>
        <dbReference type="Rhea" id="RHEA-COMP:9863"/>
        <dbReference type="Rhea" id="RHEA-COMP:11604"/>
        <dbReference type="ChEBI" id="CHEBI:15378"/>
        <dbReference type="ChEBI" id="CHEBI:29999"/>
        <dbReference type="ChEBI" id="CHEBI:30616"/>
        <dbReference type="ChEBI" id="CHEBI:83421"/>
        <dbReference type="ChEBI" id="CHEBI:456216"/>
        <dbReference type="EC" id="2.7.11.1"/>
    </reaction>
</comment>
<dbReference type="Gene3D" id="3.10.50.40">
    <property type="match status" value="1"/>
</dbReference>
<feature type="compositionally biased region" description="Acidic residues" evidence="9">
    <location>
        <begin position="68"/>
        <end position="92"/>
    </location>
</feature>
<feature type="compositionally biased region" description="Basic and acidic residues" evidence="9">
    <location>
        <begin position="330"/>
        <end position="339"/>
    </location>
</feature>
<feature type="compositionally biased region" description="Basic residues" evidence="9">
    <location>
        <begin position="1260"/>
        <end position="1271"/>
    </location>
</feature>
<keyword evidence="8" id="KW-0697">Rotamase</keyword>
<dbReference type="Pfam" id="PF00069">
    <property type="entry name" value="Pkinase"/>
    <property type="match status" value="2"/>
</dbReference>
<evidence type="ECO:0000259" key="10">
    <source>
        <dbReference type="PROSITE" id="PS50011"/>
    </source>
</evidence>
<keyword evidence="3" id="KW-0547">Nucleotide-binding</keyword>
<dbReference type="Gene3D" id="3.30.200.20">
    <property type="entry name" value="Phosphorylase Kinase, domain 1"/>
    <property type="match status" value="1"/>
</dbReference>
<dbReference type="SMART" id="SM00220">
    <property type="entry name" value="S_TKc"/>
    <property type="match status" value="1"/>
</dbReference>
<keyword evidence="14" id="KW-1185">Reference proteome</keyword>
<feature type="compositionally biased region" description="Acidic residues" evidence="9">
    <location>
        <begin position="151"/>
        <end position="163"/>
    </location>
</feature>
<dbReference type="SUPFAM" id="SSF56112">
    <property type="entry name" value="Protein kinase-like (PK-like)"/>
    <property type="match status" value="1"/>
</dbReference>
<feature type="domain" description="AGC-kinase C-terminal" evidence="12">
    <location>
        <begin position="1176"/>
        <end position="1308"/>
    </location>
</feature>
<evidence type="ECO:0000256" key="9">
    <source>
        <dbReference type="SAM" id="MobiDB-lite"/>
    </source>
</evidence>
<dbReference type="InterPro" id="IPR046357">
    <property type="entry name" value="PPIase_dom_sf"/>
</dbReference>
<keyword evidence="8" id="KW-0413">Isomerase</keyword>
<feature type="compositionally biased region" description="Acidic residues" evidence="9">
    <location>
        <begin position="1205"/>
        <end position="1221"/>
    </location>
</feature>
<evidence type="ECO:0000256" key="2">
    <source>
        <dbReference type="ARBA" id="ARBA00022679"/>
    </source>
</evidence>
<feature type="compositionally biased region" description="Polar residues" evidence="9">
    <location>
        <begin position="477"/>
        <end position="507"/>
    </location>
</feature>
<evidence type="ECO:0000259" key="11">
    <source>
        <dbReference type="PROSITE" id="PS50059"/>
    </source>
</evidence>
<proteinExistence type="predicted"/>
<dbReference type="Gene3D" id="1.10.510.10">
    <property type="entry name" value="Transferase(Phosphotransferase) domain 1"/>
    <property type="match status" value="1"/>
</dbReference>
<name>A0ABR4FPQ5_9EURO</name>
<dbReference type="PROSITE" id="PS51285">
    <property type="entry name" value="AGC_KINASE_CTER"/>
    <property type="match status" value="1"/>
</dbReference>
<evidence type="ECO:0000256" key="3">
    <source>
        <dbReference type="ARBA" id="ARBA00022741"/>
    </source>
</evidence>
<dbReference type="InterPro" id="IPR001179">
    <property type="entry name" value="PPIase_FKBP_dom"/>
</dbReference>
<evidence type="ECO:0000259" key="12">
    <source>
        <dbReference type="PROSITE" id="PS51285"/>
    </source>
</evidence>
<dbReference type="Proteomes" id="UP001610563">
    <property type="component" value="Unassembled WGS sequence"/>
</dbReference>
<feature type="region of interest" description="Disordered" evidence="9">
    <location>
        <begin position="477"/>
        <end position="520"/>
    </location>
</feature>
<protein>
    <recommendedName>
        <fullName evidence="8">peptidylprolyl isomerase</fullName>
        <ecNumber evidence="8">5.2.1.8</ecNumber>
    </recommendedName>
</protein>
<evidence type="ECO:0000256" key="1">
    <source>
        <dbReference type="ARBA" id="ARBA00022527"/>
    </source>
</evidence>
<feature type="domain" description="Protein kinase" evidence="10">
    <location>
        <begin position="768"/>
        <end position="1137"/>
    </location>
</feature>
<keyword evidence="1" id="KW-0723">Serine/threonine-protein kinase</keyword>
<evidence type="ECO:0000313" key="13">
    <source>
        <dbReference type="EMBL" id="KAL2785225.1"/>
    </source>
</evidence>
<dbReference type="Pfam" id="PF17800">
    <property type="entry name" value="NPL"/>
    <property type="match status" value="1"/>
</dbReference>
<feature type="compositionally biased region" description="Acidic residues" evidence="9">
    <location>
        <begin position="222"/>
        <end position="261"/>
    </location>
</feature>
<reference evidence="13 14" key="1">
    <citation type="submission" date="2024-07" db="EMBL/GenBank/DDBJ databases">
        <title>Section-level genome sequencing and comparative genomics of Aspergillus sections Usti and Cavernicolus.</title>
        <authorList>
            <consortium name="Lawrence Berkeley National Laboratory"/>
            <person name="Nybo J.L."/>
            <person name="Vesth T.C."/>
            <person name="Theobald S."/>
            <person name="Frisvad J.C."/>
            <person name="Larsen T.O."/>
            <person name="Kjaerboelling I."/>
            <person name="Rothschild-Mancinelli K."/>
            <person name="Lyhne E.K."/>
            <person name="Kogle M.E."/>
            <person name="Barry K."/>
            <person name="Clum A."/>
            <person name="Na H."/>
            <person name="Ledsgaard L."/>
            <person name="Lin J."/>
            <person name="Lipzen A."/>
            <person name="Kuo A."/>
            <person name="Riley R."/>
            <person name="Mondo S."/>
            <person name="Labutti K."/>
            <person name="Haridas S."/>
            <person name="Pangalinan J."/>
            <person name="Salamov A.A."/>
            <person name="Simmons B.A."/>
            <person name="Magnuson J.K."/>
            <person name="Chen J."/>
            <person name="Drula E."/>
            <person name="Henrissat B."/>
            <person name="Wiebenga A."/>
            <person name="Lubbers R.J."/>
            <person name="Gomes A.C."/>
            <person name="Makela M.R."/>
            <person name="Stajich J."/>
            <person name="Grigoriev I.V."/>
            <person name="Mortensen U.H."/>
            <person name="De Vries R.P."/>
            <person name="Baker S.E."/>
            <person name="Andersen M.R."/>
        </authorList>
    </citation>
    <scope>NUCLEOTIDE SEQUENCE [LARGE SCALE GENOMIC DNA]</scope>
    <source>
        <strain evidence="13 14">CBS 209.92</strain>
    </source>
</reference>
<comment type="catalytic activity">
    <reaction evidence="8">
        <text>[protein]-peptidylproline (omega=180) = [protein]-peptidylproline (omega=0)</text>
        <dbReference type="Rhea" id="RHEA:16237"/>
        <dbReference type="Rhea" id="RHEA-COMP:10747"/>
        <dbReference type="Rhea" id="RHEA-COMP:10748"/>
        <dbReference type="ChEBI" id="CHEBI:83833"/>
        <dbReference type="ChEBI" id="CHEBI:83834"/>
        <dbReference type="EC" id="5.2.1.8"/>
    </reaction>
</comment>
<feature type="region of interest" description="Disordered" evidence="9">
    <location>
        <begin position="39"/>
        <end position="104"/>
    </location>
</feature>
<sequence>MSAVQPVAVYALRVPPGGALIPAVPNAAAMFRVSMAAIDPDETPDFEDDSTRRPRATLKIVRPPPGLDLDDDEDDDDYEDEEDEDSDDDEELNGGPSDKEKARKLRAAAALKEMEEAIMEEAMEEDDSEDDGEFDLKAAISKLVKGKAPATDDDDEDDESDEGLELDEMVICTLDPERNYQQALDITVSEDERVFFKVTGTHTIYLTGNYVMPLDEEGRPDFDEDDEDDEDDYDLSPDEDELDIDELMMGEDDESDDLDDLENPRITEVDSDEEEAPKLVETKSKQKKRAAEEEALEEMMAKAKASANGESKKQQKKLKKNNGEAAAVESKPEPKEAKKVQFAKNLEQGPTPSKEKKPATTGTLGVREVKGVTIDDKKLGTGNAAASGKTVAMRYIGKLENGKVFDSNKKGKPFTFKLGKGEVIKGWDIGVAGMAVGGERRITIPPHLAYGKKSLPGIPGNSKLIFDHLQFQANTPSPVVKATNSPDTASDSQSETEATLHKNSPSHQRPHHEIPTRISVEQVELPVKKQEKKGGTRQTTDEVIEAPTIVDLKQSQSTPVELARIVSLKLSTTFGSPTVIRRSHLNRRPSVQALHFQTSSISPLNAAAVDSSGSSVHSSKGSPVDNLSTAPTSASPGSSGRSVDVSCDHLANCRHHASHPNLRDSPLSPVRELPIVSPSILTAEAAANAKVFFETYFNTLYAGVDTRTQRQYELDHYIASLPLSTEERLRVKKQWVAQEREYLRQCRVLKSRSHSGSSRDETPSLAGFEVIKILGRGSFGVVRLVREKGAATCLPPPEQSIGRHKHISEQTHSLRLAPKSNHRQAMTGMKKDVFAMKVIRKSVMIRNSQEGHLRAERDFLVASANSRWIVPLIASFQDHSYLYLVMDYMVGGDFLGLLMRHNILSEDIARWYIAEMILCIEEAHRLHWIHRDVKPDNFLISASGHLKISDFGLAFDGHWAHDQWYFTYQRHSLLKRLGIQVEGETEDQKEMKQATKSASGAPQEDGSLDDDWIHPPASGLLGWRDQNQKRRMARSDVGTSQYMAPEVIRGHPYDGRCDWWSAGIILYECLYGFTPFASEDRHKTKLKIHHHLQTLYFPVHRPSDKLVSAEAIDFINALLQEKEFRLSSNKYKANDALSARPSKCFFYKPDPSSQNYQGLFVYPNDAADIKTHPFFRGLNWDDIHRMSPPFIPKVRGWEDTRYFEDGDYPSDHDDETTDSDVDQAKDDKTPRKAKSKQPIEPSPNHPLAVDGNKDVEKSAVKKKHKEPRRPRDKILRDKRLRKTVLEMRKRGAFLGYTYRRPKGVILAVTPERGRPWVSRGQLSEFHG</sequence>
<dbReference type="InterPro" id="IPR000961">
    <property type="entry name" value="AGC-kinase_C"/>
</dbReference>
<feature type="region of interest" description="Disordered" evidence="9">
    <location>
        <begin position="213"/>
        <end position="362"/>
    </location>
</feature>
<keyword evidence="4" id="KW-0418">Kinase</keyword>